<dbReference type="EMBL" id="UINC01008870">
    <property type="protein sequence ID" value="SVA39873.1"/>
    <property type="molecule type" value="Genomic_DNA"/>
</dbReference>
<organism evidence="1">
    <name type="scientific">marine metagenome</name>
    <dbReference type="NCBI Taxonomy" id="408172"/>
    <lineage>
        <taxon>unclassified sequences</taxon>
        <taxon>metagenomes</taxon>
        <taxon>ecological metagenomes</taxon>
    </lineage>
</organism>
<name>A0A381VK77_9ZZZZ</name>
<protein>
    <submittedName>
        <fullName evidence="1">Uncharacterized protein</fullName>
    </submittedName>
</protein>
<reference evidence="1" key="1">
    <citation type="submission" date="2018-05" db="EMBL/GenBank/DDBJ databases">
        <authorList>
            <person name="Lanie J.A."/>
            <person name="Ng W.-L."/>
            <person name="Kazmierczak K.M."/>
            <person name="Andrzejewski T.M."/>
            <person name="Davidsen T.M."/>
            <person name="Wayne K.J."/>
            <person name="Tettelin H."/>
            <person name="Glass J.I."/>
            <person name="Rusch D."/>
            <person name="Podicherti R."/>
            <person name="Tsui H.-C.T."/>
            <person name="Winkler M.E."/>
        </authorList>
    </citation>
    <scope>NUCLEOTIDE SEQUENCE</scope>
</reference>
<sequence length="94" mass="11023">MSSKMKTFTFETLDGAEIESKEYKGLKQALFDVQKQIKGNKVRVQYKNKKGNAIDRWAKIPIGRKKRGFQIPKPYMTKAMLRKLEKQPKQGVYR</sequence>
<dbReference type="AlphaFoldDB" id="A0A381VK77"/>
<proteinExistence type="predicted"/>
<accession>A0A381VK77</accession>
<gene>
    <name evidence="1" type="ORF">METZ01_LOCUS92727</name>
</gene>
<evidence type="ECO:0000313" key="1">
    <source>
        <dbReference type="EMBL" id="SVA39873.1"/>
    </source>
</evidence>